<evidence type="ECO:0000313" key="5">
    <source>
        <dbReference type="Proteomes" id="UP000239590"/>
    </source>
</evidence>
<evidence type="ECO:0000256" key="1">
    <source>
        <dbReference type="ARBA" id="ARBA00004948"/>
    </source>
</evidence>
<dbReference type="GO" id="GO:0008902">
    <property type="term" value="F:hydroxymethylpyrimidine kinase activity"/>
    <property type="evidence" value="ECO:0007669"/>
    <property type="project" value="UniProtKB-EC"/>
</dbReference>
<dbReference type="RefSeq" id="WP_104710783.1">
    <property type="nucleotide sequence ID" value="NZ_PTRA01000001.1"/>
</dbReference>
<dbReference type="InterPro" id="IPR029056">
    <property type="entry name" value="Ribokinase-like"/>
</dbReference>
<dbReference type="GO" id="GO:0009228">
    <property type="term" value="P:thiamine biosynthetic process"/>
    <property type="evidence" value="ECO:0007669"/>
    <property type="project" value="InterPro"/>
</dbReference>
<dbReference type="Proteomes" id="UP000239590">
    <property type="component" value="Unassembled WGS sequence"/>
</dbReference>
<feature type="domain" description="Pyridoxamine kinase/Phosphomethylpyrimidine kinase" evidence="3">
    <location>
        <begin position="16"/>
        <end position="244"/>
    </location>
</feature>
<dbReference type="OrthoDB" id="9810880at2"/>
<dbReference type="AlphaFoldDB" id="A0A2S7INP6"/>
<comment type="caution">
    <text evidence="4">The sequence shown here is derived from an EMBL/GenBank/DDBJ whole genome shotgun (WGS) entry which is preliminary data.</text>
</comment>
<keyword evidence="4" id="KW-0808">Transferase</keyword>
<dbReference type="InterPro" id="IPR004399">
    <property type="entry name" value="HMP/HMP-P_kinase_dom"/>
</dbReference>
<dbReference type="GO" id="GO:0005829">
    <property type="term" value="C:cytosol"/>
    <property type="evidence" value="ECO:0007669"/>
    <property type="project" value="TreeGrafter"/>
</dbReference>
<keyword evidence="5" id="KW-1185">Reference proteome</keyword>
<reference evidence="5" key="1">
    <citation type="submission" date="2018-02" db="EMBL/GenBank/DDBJ databases">
        <title>Genome sequencing of Solimonas sp. HR-BB.</title>
        <authorList>
            <person name="Lee Y."/>
            <person name="Jeon C.O."/>
        </authorList>
    </citation>
    <scope>NUCLEOTIDE SEQUENCE [LARGE SCALE GENOMIC DNA]</scope>
    <source>
        <strain evidence="5">HR-U</strain>
    </source>
</reference>
<evidence type="ECO:0000256" key="2">
    <source>
        <dbReference type="ARBA" id="ARBA00012135"/>
    </source>
</evidence>
<dbReference type="CDD" id="cd01169">
    <property type="entry name" value="HMPP_kinase"/>
    <property type="match status" value="1"/>
</dbReference>
<protein>
    <recommendedName>
        <fullName evidence="2">hydroxymethylpyrimidine kinase</fullName>
        <ecNumber evidence="2">2.7.1.49</ecNumber>
    </recommendedName>
</protein>
<dbReference type="SUPFAM" id="SSF53613">
    <property type="entry name" value="Ribokinase-like"/>
    <property type="match status" value="1"/>
</dbReference>
<dbReference type="Pfam" id="PF08543">
    <property type="entry name" value="Phos_pyr_kin"/>
    <property type="match status" value="1"/>
</dbReference>
<dbReference type="EC" id="2.7.1.49" evidence="2"/>
<dbReference type="EMBL" id="PTRA01000001">
    <property type="protein sequence ID" value="PQA59353.1"/>
    <property type="molecule type" value="Genomic_DNA"/>
</dbReference>
<dbReference type="GO" id="GO:0008972">
    <property type="term" value="F:phosphomethylpyrimidine kinase activity"/>
    <property type="evidence" value="ECO:0007669"/>
    <property type="project" value="InterPro"/>
</dbReference>
<accession>A0A2S7INP6</accession>
<dbReference type="InterPro" id="IPR013749">
    <property type="entry name" value="PM/HMP-P_kinase-1"/>
</dbReference>
<evidence type="ECO:0000259" key="3">
    <source>
        <dbReference type="Pfam" id="PF08543"/>
    </source>
</evidence>
<sequence length="254" mass="27924">MIQTERPYVLSIAGLDPSAGAGILADVKVFELNQVYGLSVCTALTMQHDADFRALEWVPLPTILDQCQPLFERYPIEIVKVGLIESFAVLDQLTGWLLQQNPGIQIIWDPILKASAGFTFHAESPYVALETVLRRLRILTPNAWEAQQLTGIDSPLEAAKVLSQYCLVYLKGGHVEPVEETVTDYLLWEGEVLAAYPAPHLPQGEKHGSGCVLSSALAAGLAKGQSISETGRSTRQYMNRYLASTPYLLGFHTL</sequence>
<dbReference type="PANTHER" id="PTHR20858">
    <property type="entry name" value="PHOSPHOMETHYLPYRIMIDINE KINASE"/>
    <property type="match status" value="1"/>
</dbReference>
<dbReference type="PANTHER" id="PTHR20858:SF17">
    <property type="entry name" value="HYDROXYMETHYLPYRIMIDINE_PHOSPHOMETHYLPYRIMIDINE KINASE THI20-RELATED"/>
    <property type="match status" value="1"/>
</dbReference>
<organism evidence="4 5">
    <name type="scientific">Siphonobacter curvatus</name>
    <dbReference type="NCBI Taxonomy" id="2094562"/>
    <lineage>
        <taxon>Bacteria</taxon>
        <taxon>Pseudomonadati</taxon>
        <taxon>Bacteroidota</taxon>
        <taxon>Cytophagia</taxon>
        <taxon>Cytophagales</taxon>
        <taxon>Cytophagaceae</taxon>
        <taxon>Siphonobacter</taxon>
    </lineage>
</organism>
<keyword evidence="4" id="KW-0418">Kinase</keyword>
<comment type="pathway">
    <text evidence="1">Cofactor biosynthesis; thiamine diphosphate biosynthesis.</text>
</comment>
<gene>
    <name evidence="4" type="ORF">C5O19_06790</name>
</gene>
<proteinExistence type="predicted"/>
<evidence type="ECO:0000313" key="4">
    <source>
        <dbReference type="EMBL" id="PQA59353.1"/>
    </source>
</evidence>
<dbReference type="Gene3D" id="3.40.1190.20">
    <property type="match status" value="1"/>
</dbReference>
<name>A0A2S7INP6_9BACT</name>